<dbReference type="AlphaFoldDB" id="A0A4R7RZJ1"/>
<sequence length="313" mass="35556">MIKAPSPVMIGDANTAKKNLIIGVIKGYEYGALNKFVNSIKNTKFTGDVVLLTSSVSDETISELERRGIKTCAFQYRVNSGSMNSWSRFWPKIRPLKSMIPFKIMRFIMMRIFHLMDVRHFHMRDFLERNKDKYGLVLMTDVRDVVFQTDPFEIPLGGDVEFFEESSIVKIKDCSFNSGAIRERFGSEILQECQDQPIHCFGTVRGSIGGILSFLKMYEVYCMEAIQYATGTADQGILNVMINKFSSSFDFVTVPNLTGAVATLGWMKYKDIPINAVGGIINPINGKSIPIIHQYDRFPQLEDLVERQTSNKY</sequence>
<accession>A0A4R7RZJ1</accession>
<comment type="caution">
    <text evidence="1">The sequence shown here is derived from an EMBL/GenBank/DDBJ whole genome shotgun (WGS) entry which is preliminary data.</text>
</comment>
<evidence type="ECO:0000313" key="1">
    <source>
        <dbReference type="EMBL" id="TDU71404.1"/>
    </source>
</evidence>
<gene>
    <name evidence="1" type="ORF">EI77_02528</name>
</gene>
<keyword evidence="2" id="KW-1185">Reference proteome</keyword>
<evidence type="ECO:0000313" key="2">
    <source>
        <dbReference type="Proteomes" id="UP000295662"/>
    </source>
</evidence>
<dbReference type="Proteomes" id="UP000295662">
    <property type="component" value="Unassembled WGS sequence"/>
</dbReference>
<organism evidence="1 2">
    <name type="scientific">Prosthecobacter fusiformis</name>
    <dbReference type="NCBI Taxonomy" id="48464"/>
    <lineage>
        <taxon>Bacteria</taxon>
        <taxon>Pseudomonadati</taxon>
        <taxon>Verrucomicrobiota</taxon>
        <taxon>Verrucomicrobiia</taxon>
        <taxon>Verrucomicrobiales</taxon>
        <taxon>Verrucomicrobiaceae</taxon>
        <taxon>Prosthecobacter</taxon>
    </lineage>
</organism>
<proteinExistence type="predicted"/>
<dbReference type="EMBL" id="SOCA01000003">
    <property type="protein sequence ID" value="TDU71404.1"/>
    <property type="molecule type" value="Genomic_DNA"/>
</dbReference>
<protein>
    <submittedName>
        <fullName evidence="1">Uncharacterized protein</fullName>
    </submittedName>
</protein>
<name>A0A4R7RZJ1_9BACT</name>
<reference evidence="1 2" key="1">
    <citation type="submission" date="2019-03" db="EMBL/GenBank/DDBJ databases">
        <title>Genomic Encyclopedia of Archaeal and Bacterial Type Strains, Phase II (KMG-II): from individual species to whole genera.</title>
        <authorList>
            <person name="Goeker M."/>
        </authorList>
    </citation>
    <scope>NUCLEOTIDE SEQUENCE [LARGE SCALE GENOMIC DNA]</scope>
    <source>
        <strain evidence="1 2">ATCC 25309</strain>
    </source>
</reference>